<reference evidence="9 10" key="1">
    <citation type="submission" date="2018-10" db="EMBL/GenBank/DDBJ databases">
        <title>Notoacmeibacter sp. M2BS9Y-3-1, whole genome shotgun sequence.</title>
        <authorList>
            <person name="Tuo L."/>
        </authorList>
    </citation>
    <scope>NUCLEOTIDE SEQUENCE [LARGE SCALE GENOMIC DNA]</scope>
    <source>
        <strain evidence="9 10">M2BS9Y-3-1</strain>
    </source>
</reference>
<keyword evidence="6 8" id="KW-1133">Transmembrane helix</keyword>
<evidence type="ECO:0000256" key="1">
    <source>
        <dbReference type="ARBA" id="ARBA00004651"/>
    </source>
</evidence>
<evidence type="ECO:0000256" key="4">
    <source>
        <dbReference type="ARBA" id="ARBA00022475"/>
    </source>
</evidence>
<evidence type="ECO:0000313" key="9">
    <source>
        <dbReference type="EMBL" id="RLQ89532.1"/>
    </source>
</evidence>
<evidence type="ECO:0000256" key="5">
    <source>
        <dbReference type="ARBA" id="ARBA00022692"/>
    </source>
</evidence>
<name>A0A3L7JLX0_9HYPH</name>
<feature type="transmembrane region" description="Helical" evidence="8">
    <location>
        <begin position="39"/>
        <end position="59"/>
    </location>
</feature>
<dbReference type="InterPro" id="IPR002781">
    <property type="entry name" value="TM_pro_TauE-like"/>
</dbReference>
<feature type="transmembrane region" description="Helical" evidence="8">
    <location>
        <begin position="66"/>
        <end position="85"/>
    </location>
</feature>
<protein>
    <recommendedName>
        <fullName evidence="8">Probable membrane transporter protein</fullName>
    </recommendedName>
</protein>
<comment type="subcellular location">
    <subcellularLocation>
        <location evidence="1 8">Cell membrane</location>
        <topology evidence="1 8">Multi-pass membrane protein</topology>
    </subcellularLocation>
</comment>
<dbReference type="PANTHER" id="PTHR30269:SF37">
    <property type="entry name" value="MEMBRANE TRANSPORTER PROTEIN"/>
    <property type="match status" value="1"/>
</dbReference>
<comment type="similarity">
    <text evidence="2 8">Belongs to the 4-toluene sulfonate uptake permease (TSUP) (TC 2.A.102) family.</text>
</comment>
<keyword evidence="3" id="KW-0813">Transport</keyword>
<accession>A0A3L7JLX0</accession>
<keyword evidence="4 8" id="KW-1003">Cell membrane</keyword>
<dbReference type="GO" id="GO:0005886">
    <property type="term" value="C:plasma membrane"/>
    <property type="evidence" value="ECO:0007669"/>
    <property type="project" value="UniProtKB-SubCell"/>
</dbReference>
<dbReference type="Pfam" id="PF01925">
    <property type="entry name" value="TauE"/>
    <property type="match status" value="1"/>
</dbReference>
<feature type="transmembrane region" description="Helical" evidence="8">
    <location>
        <begin position="124"/>
        <end position="142"/>
    </location>
</feature>
<feature type="transmembrane region" description="Helical" evidence="8">
    <location>
        <begin position="222"/>
        <end position="242"/>
    </location>
</feature>
<keyword evidence="5 8" id="KW-0812">Transmembrane</keyword>
<dbReference type="EMBL" id="RCWN01000001">
    <property type="protein sequence ID" value="RLQ89532.1"/>
    <property type="molecule type" value="Genomic_DNA"/>
</dbReference>
<evidence type="ECO:0000256" key="3">
    <source>
        <dbReference type="ARBA" id="ARBA00022448"/>
    </source>
</evidence>
<gene>
    <name evidence="9" type="ORF">D8780_09375</name>
</gene>
<feature type="transmembrane region" description="Helical" evidence="8">
    <location>
        <begin position="193"/>
        <end position="210"/>
    </location>
</feature>
<keyword evidence="10" id="KW-1185">Reference proteome</keyword>
<sequence>MEFAVLLFAAFIVGLSKGGIAAAATLAVPLVAFFMDPLSAAALLLPIFIISDIVGVWLYRHEWDGWNLAVLVPAGFVGVLIGTLVEPHVPVAVFTLATGLIGLGYCGWAWGASRSAEERRGARSMPLGLFWGVLTGLTSFVSHSGAPPYQAFVLPQKLPKMVFAGTTTFTFAAINLSKLPAYLSLGLMDADDGWLIAVLCVVAIIGTYAGRQLSKWLSEQSYLRVIQIILFMLSLQLTWTGATELL</sequence>
<keyword evidence="7 8" id="KW-0472">Membrane</keyword>
<feature type="transmembrane region" description="Helical" evidence="8">
    <location>
        <begin position="91"/>
        <end position="112"/>
    </location>
</feature>
<dbReference type="InterPro" id="IPR052017">
    <property type="entry name" value="TSUP"/>
</dbReference>
<evidence type="ECO:0000256" key="2">
    <source>
        <dbReference type="ARBA" id="ARBA00009142"/>
    </source>
</evidence>
<evidence type="ECO:0000256" key="7">
    <source>
        <dbReference type="ARBA" id="ARBA00023136"/>
    </source>
</evidence>
<evidence type="ECO:0000313" key="10">
    <source>
        <dbReference type="Proteomes" id="UP000281094"/>
    </source>
</evidence>
<dbReference type="AlphaFoldDB" id="A0A3L7JLX0"/>
<organism evidence="9 10">
    <name type="scientific">Notoacmeibacter ruber</name>
    <dbReference type="NCBI Taxonomy" id="2670375"/>
    <lineage>
        <taxon>Bacteria</taxon>
        <taxon>Pseudomonadati</taxon>
        <taxon>Pseudomonadota</taxon>
        <taxon>Alphaproteobacteria</taxon>
        <taxon>Hyphomicrobiales</taxon>
        <taxon>Notoacmeibacteraceae</taxon>
        <taxon>Notoacmeibacter</taxon>
    </lineage>
</organism>
<comment type="caution">
    <text evidence="9">The sequence shown here is derived from an EMBL/GenBank/DDBJ whole genome shotgun (WGS) entry which is preliminary data.</text>
</comment>
<proteinExistence type="inferred from homology"/>
<evidence type="ECO:0000256" key="8">
    <source>
        <dbReference type="RuleBase" id="RU363041"/>
    </source>
</evidence>
<dbReference type="PANTHER" id="PTHR30269">
    <property type="entry name" value="TRANSMEMBRANE PROTEIN YFCA"/>
    <property type="match status" value="1"/>
</dbReference>
<dbReference type="Proteomes" id="UP000281094">
    <property type="component" value="Unassembled WGS sequence"/>
</dbReference>
<evidence type="ECO:0000256" key="6">
    <source>
        <dbReference type="ARBA" id="ARBA00022989"/>
    </source>
</evidence>